<keyword evidence="1" id="KW-0547">Nucleotide-binding</keyword>
<evidence type="ECO:0000256" key="1">
    <source>
        <dbReference type="RuleBase" id="RU003651"/>
    </source>
</evidence>
<keyword evidence="4" id="KW-0482">Metalloprotease</keyword>
<dbReference type="GO" id="GO:0005524">
    <property type="term" value="F:ATP binding"/>
    <property type="evidence" value="ECO:0007669"/>
    <property type="project" value="UniProtKB-KW"/>
</dbReference>
<dbReference type="SUPFAM" id="SSF140990">
    <property type="entry name" value="FtsH protease domain-like"/>
    <property type="match status" value="1"/>
</dbReference>
<keyword evidence="1" id="KW-0067">ATP-binding</keyword>
<dbReference type="PROSITE" id="PS00674">
    <property type="entry name" value="AAA"/>
    <property type="match status" value="1"/>
</dbReference>
<dbReference type="EMBL" id="FCOI02000008">
    <property type="protein sequence ID" value="SAK60185.1"/>
    <property type="molecule type" value="Genomic_DNA"/>
</dbReference>
<dbReference type="Gene3D" id="1.10.8.60">
    <property type="match status" value="1"/>
</dbReference>
<dbReference type="InterPro" id="IPR027417">
    <property type="entry name" value="P-loop_NTPase"/>
</dbReference>
<keyword evidence="5" id="KW-1185">Reference proteome</keyword>
<dbReference type="InterPro" id="IPR037219">
    <property type="entry name" value="Peptidase_M41-like"/>
</dbReference>
<dbReference type="InterPro" id="IPR003959">
    <property type="entry name" value="ATPase_AAA_core"/>
</dbReference>
<sequence>MKAGKNGRWTRHGRRRLLVAFAVLVAVLIAIGSGVLRHRAAQQRDHPLPATSIVYQMRQDPSPWTHTEKDASHMLADIREKRVAAIGVTLDAMLVSTKSGARYFVTDRFAVFSQTLLLKPDKDESAPDYQIAWLPNVSVGTDAGIGAWLGMVRDSASMLVSLLILALMFWYMRREMKGDATPITAPPDMSFDDVIGAGEAKAALDDIKAYLRDPKSFTKMGIRPPCGVLMTGGPGVGKTRLAQALAGECGAHFIAITGSFFSAKYYGVGIQKVKHLFRTARKRGPVVIFIDEADGLAARTTSASGSADAESNRIINQLLAEMDGFEKNEGVILVAATNFPENLDEALRRPGRFDRIVPVRLPDVSDRVKIFEYYLGKLPSRAADIDCDQLARLTVGLSPASLSMIVNQAGLIARKQGASSVCAEHLREAVKIVRIGDVSGAQKALDADEVRRVGVHEAGHGIVAALLGAGVLEELTVLPRGGALGMALITKPQDKHLYRRSELENELMVLLGGRNAELLVFGEASSGAAQDLQEASRISLEMVSRLGFGREGNLFSLAALPRESAGRQLDGAIEQANALLNEIDERCLELLRRNESILHDVTLALTSTETVPGAYVYDLIRRSECRPALSQAWPPRLRRHAVCPGRTIRCGRS</sequence>
<dbReference type="PANTHER" id="PTHR23076:SF37">
    <property type="entry name" value="ATP-DEPENDENT ZINC METALLOPROTEASE FTSH 4, MITOCHONDRIAL"/>
    <property type="match status" value="1"/>
</dbReference>
<dbReference type="RefSeq" id="WP_082864436.1">
    <property type="nucleotide sequence ID" value="NZ_FCOI02000008.1"/>
</dbReference>
<comment type="similarity">
    <text evidence="1">Belongs to the AAA ATPase family.</text>
</comment>
<evidence type="ECO:0000256" key="2">
    <source>
        <dbReference type="SAM" id="Coils"/>
    </source>
</evidence>
<dbReference type="SUPFAM" id="SSF52540">
    <property type="entry name" value="P-loop containing nucleoside triphosphate hydrolases"/>
    <property type="match status" value="1"/>
</dbReference>
<keyword evidence="4" id="KW-0378">Hydrolase</keyword>
<evidence type="ECO:0000313" key="4">
    <source>
        <dbReference type="EMBL" id="SAK60185.1"/>
    </source>
</evidence>
<dbReference type="GO" id="GO:0006508">
    <property type="term" value="P:proteolysis"/>
    <property type="evidence" value="ECO:0007669"/>
    <property type="project" value="InterPro"/>
</dbReference>
<dbReference type="Gene3D" id="3.40.50.300">
    <property type="entry name" value="P-loop containing nucleotide triphosphate hydrolases"/>
    <property type="match status" value="1"/>
</dbReference>
<dbReference type="GO" id="GO:0004222">
    <property type="term" value="F:metalloendopeptidase activity"/>
    <property type="evidence" value="ECO:0007669"/>
    <property type="project" value="InterPro"/>
</dbReference>
<dbReference type="Gene3D" id="1.20.58.760">
    <property type="entry name" value="Peptidase M41"/>
    <property type="match status" value="1"/>
</dbReference>
<evidence type="ECO:0000259" key="3">
    <source>
        <dbReference type="SMART" id="SM00382"/>
    </source>
</evidence>
<reference evidence="5" key="1">
    <citation type="submission" date="2016-01" db="EMBL/GenBank/DDBJ databases">
        <authorList>
            <person name="Peeters Charlotte."/>
        </authorList>
    </citation>
    <scope>NUCLEOTIDE SEQUENCE [LARGE SCALE GENOMIC DNA]</scope>
</reference>
<dbReference type="PANTHER" id="PTHR23076">
    <property type="entry name" value="METALLOPROTEASE M41 FTSH"/>
    <property type="match status" value="1"/>
</dbReference>
<dbReference type="GO" id="GO:0045037">
    <property type="term" value="P:protein import into chloroplast stroma"/>
    <property type="evidence" value="ECO:0007669"/>
    <property type="project" value="TreeGrafter"/>
</dbReference>
<keyword evidence="2" id="KW-0175">Coiled coil</keyword>
<dbReference type="InterPro" id="IPR000642">
    <property type="entry name" value="Peptidase_M41"/>
</dbReference>
<dbReference type="Proteomes" id="UP000054624">
    <property type="component" value="Unassembled WGS sequence"/>
</dbReference>
<dbReference type="Pfam" id="PF01434">
    <property type="entry name" value="Peptidase_M41"/>
    <property type="match status" value="1"/>
</dbReference>
<gene>
    <name evidence="4" type="ORF">AWB76_02862</name>
</gene>
<dbReference type="OrthoDB" id="9809379at2"/>
<organism evidence="4 5">
    <name type="scientific">Caballeronia temeraria</name>
    <dbReference type="NCBI Taxonomy" id="1777137"/>
    <lineage>
        <taxon>Bacteria</taxon>
        <taxon>Pseudomonadati</taxon>
        <taxon>Pseudomonadota</taxon>
        <taxon>Betaproteobacteria</taxon>
        <taxon>Burkholderiales</taxon>
        <taxon>Burkholderiaceae</taxon>
        <taxon>Caballeronia</taxon>
    </lineage>
</organism>
<dbReference type="GO" id="GO:0016887">
    <property type="term" value="F:ATP hydrolysis activity"/>
    <property type="evidence" value="ECO:0007669"/>
    <property type="project" value="InterPro"/>
</dbReference>
<feature type="coiled-coil region" evidence="2">
    <location>
        <begin position="562"/>
        <end position="593"/>
    </location>
</feature>
<protein>
    <submittedName>
        <fullName evidence="4">ATP-dependent metalloprotease</fullName>
    </submittedName>
</protein>
<accession>A0A158AR06</accession>
<proteinExistence type="inferred from homology"/>
<dbReference type="STRING" id="1777137.AWB76_02862"/>
<dbReference type="InterPro" id="IPR003593">
    <property type="entry name" value="AAA+_ATPase"/>
</dbReference>
<dbReference type="SMART" id="SM00382">
    <property type="entry name" value="AAA"/>
    <property type="match status" value="1"/>
</dbReference>
<feature type="domain" description="AAA+ ATPase" evidence="3">
    <location>
        <begin position="224"/>
        <end position="363"/>
    </location>
</feature>
<dbReference type="InterPro" id="IPR003960">
    <property type="entry name" value="ATPase_AAA_CS"/>
</dbReference>
<dbReference type="FunFam" id="3.40.50.300:FF:002568">
    <property type="entry name" value="Cell division protein (FtsH)"/>
    <property type="match status" value="1"/>
</dbReference>
<dbReference type="Pfam" id="PF00004">
    <property type="entry name" value="AAA"/>
    <property type="match status" value="1"/>
</dbReference>
<evidence type="ECO:0000313" key="5">
    <source>
        <dbReference type="Proteomes" id="UP000054624"/>
    </source>
</evidence>
<dbReference type="GO" id="GO:0004176">
    <property type="term" value="F:ATP-dependent peptidase activity"/>
    <property type="evidence" value="ECO:0007669"/>
    <property type="project" value="InterPro"/>
</dbReference>
<keyword evidence="4" id="KW-0645">Protease</keyword>
<name>A0A158AR06_9BURK</name>
<dbReference type="AlphaFoldDB" id="A0A158AR06"/>